<sequence length="176" mass="20001">MIKWKEIDYKKRNKLLFVGAGTLLVLAWFLAFQKTYLAYRENTRLNSLIGSDISNSTQFDFTRKSKVLDSLSKVYQSDSATWNDNFLSEASRAINSPRIQVYFNNLPKNNAMQVDSAAVKSKSLTLKGDYRSIVASVAELEKINTLGYLSTVNLKFDNRRVSANERKVIEGEVGLR</sequence>
<organism evidence="1 2">
    <name type="scientific">Sphingobacterium multivorum</name>
    <dbReference type="NCBI Taxonomy" id="28454"/>
    <lineage>
        <taxon>Bacteria</taxon>
        <taxon>Pseudomonadati</taxon>
        <taxon>Bacteroidota</taxon>
        <taxon>Sphingobacteriia</taxon>
        <taxon>Sphingobacteriales</taxon>
        <taxon>Sphingobacteriaceae</taxon>
        <taxon>Sphingobacterium</taxon>
    </lineage>
</organism>
<name>A0A2X2J7V1_SPHMU</name>
<dbReference type="EMBL" id="UAUU01000009">
    <property type="protein sequence ID" value="SPZ88311.1"/>
    <property type="molecule type" value="Genomic_DNA"/>
</dbReference>
<protein>
    <submittedName>
        <fullName evidence="1">Uncharacterized protein</fullName>
    </submittedName>
</protein>
<dbReference type="Proteomes" id="UP000251241">
    <property type="component" value="Unassembled WGS sequence"/>
</dbReference>
<evidence type="ECO:0000313" key="2">
    <source>
        <dbReference type="Proteomes" id="UP000251241"/>
    </source>
</evidence>
<proteinExistence type="predicted"/>
<dbReference type="AlphaFoldDB" id="A0A2X2J7V1"/>
<evidence type="ECO:0000313" key="1">
    <source>
        <dbReference type="EMBL" id="SPZ88311.1"/>
    </source>
</evidence>
<accession>A0A2X2J7V1</accession>
<dbReference type="RefSeq" id="WP_112375245.1">
    <property type="nucleotide sequence ID" value="NZ_UAUU01000009.1"/>
</dbReference>
<gene>
    <name evidence="1" type="ORF">NCTC11343_03415</name>
</gene>
<reference evidence="1 2" key="1">
    <citation type="submission" date="2018-06" db="EMBL/GenBank/DDBJ databases">
        <authorList>
            <consortium name="Pathogen Informatics"/>
            <person name="Doyle S."/>
        </authorList>
    </citation>
    <scope>NUCLEOTIDE SEQUENCE [LARGE SCALE GENOMIC DNA]</scope>
    <source>
        <strain evidence="1 2">NCTC11343</strain>
    </source>
</reference>